<feature type="compositionally biased region" description="Low complexity" evidence="12">
    <location>
        <begin position="138"/>
        <end position="217"/>
    </location>
</feature>
<keyword evidence="10 11" id="KW-0407">Ion channel</keyword>
<dbReference type="GeneID" id="100891497"/>
<keyword evidence="6" id="KW-0915">Sodium</keyword>
<evidence type="ECO:0000256" key="1">
    <source>
        <dbReference type="ARBA" id="ARBA00004141"/>
    </source>
</evidence>
<keyword evidence="3 11" id="KW-0894">Sodium channel</keyword>
<keyword evidence="8 13" id="KW-0472">Membrane</keyword>
<dbReference type="PANTHER" id="PTHR11690:SF248">
    <property type="entry name" value="PICKPOCKET 17, ISOFORM A"/>
    <property type="match status" value="1"/>
</dbReference>
<dbReference type="RefSeq" id="XP_030832762.1">
    <property type="nucleotide sequence ID" value="XM_030976902.1"/>
</dbReference>
<evidence type="ECO:0000256" key="12">
    <source>
        <dbReference type="SAM" id="MobiDB-lite"/>
    </source>
</evidence>
<dbReference type="OrthoDB" id="6021021at2759"/>
<evidence type="ECO:0000256" key="6">
    <source>
        <dbReference type="ARBA" id="ARBA00023053"/>
    </source>
</evidence>
<evidence type="ECO:0000256" key="5">
    <source>
        <dbReference type="ARBA" id="ARBA00022989"/>
    </source>
</evidence>
<dbReference type="Gene3D" id="2.60.470.10">
    <property type="entry name" value="Acid-sensing ion channels like domains"/>
    <property type="match status" value="1"/>
</dbReference>
<feature type="transmembrane region" description="Helical" evidence="13">
    <location>
        <begin position="631"/>
        <end position="653"/>
    </location>
</feature>
<keyword evidence="9 11" id="KW-0739">Sodium transport</keyword>
<sequence length="675" mass="74795">MDTEEKDTVKKSVTDFGNETTIHGLQFVVNKKNIIYRLCWLGICTTFLVVFLIQGNVILKDFLRWPYSTKIDIVGRPNLAFPAVTVCNANMMRRSQIEGSRFEDLVNLDGGVEGADYDYSWWFSSAYRNWYASSSASSYGQSSDQNSNGRSSSSSQSDSASSSDGQSSSSNYDPSSSEESSSASSGESSGVTSDGQSSSSSYSPSSSEESSSASSGESSGGTSDGQSSSSNDGPSSSEEPASSSPGGSADGQSSSTNYGPPPSGSVSSFGLPNSEFPAPNWVNEWSWYDPSFFADFEFSENGWDGVSGGEDWQGFYEASKADDYSDFLNVINPTKEELEQYGHQLEDFIVQCTFDRRPCNISRDFHVWQNRHYGNCFTFNTELSPDNKNILTGKTGGLNGLHLTLFVEQPEYLGVLSHQTGAKVTIHHPNEYPFPEDNALSLGTGQETSIGIRQEYIKRLGGYYTNCTSDGKDTNFTSTTELSYSSVACKKICYQLHLSQLCKCVDDQFYDGFPTKCDVLNMTHQICRKFVEDLFLDDKLPCSCPPPCTEFKYVRTPSSSLWPSERYEEHLLRRLNGSANENLIRVLQSNELSRKNLIRLKIFYEDLNYEVVEMVPVYTIPSVLGSIGGLMGLYIGMSFISVFEVLFLVLRLIKIALIRIYSRINRVQPYPVKNV</sequence>
<dbReference type="Gene3D" id="1.10.287.770">
    <property type="entry name" value="YojJ-like"/>
    <property type="match status" value="1"/>
</dbReference>
<feature type="region of interest" description="Disordered" evidence="12">
    <location>
        <begin position="138"/>
        <end position="271"/>
    </location>
</feature>
<keyword evidence="2 11" id="KW-0813">Transport</keyword>
<dbReference type="GO" id="GO:0005886">
    <property type="term" value="C:plasma membrane"/>
    <property type="evidence" value="ECO:0000318"/>
    <property type="project" value="GO_Central"/>
</dbReference>
<evidence type="ECO:0000256" key="11">
    <source>
        <dbReference type="RuleBase" id="RU000679"/>
    </source>
</evidence>
<comment type="subcellular location">
    <subcellularLocation>
        <location evidence="1">Membrane</location>
        <topology evidence="1">Multi-pass membrane protein</topology>
    </subcellularLocation>
</comment>
<evidence type="ECO:0000256" key="9">
    <source>
        <dbReference type="ARBA" id="ARBA00023201"/>
    </source>
</evidence>
<dbReference type="GO" id="GO:0035725">
    <property type="term" value="P:sodium ion transmembrane transport"/>
    <property type="evidence" value="ECO:0000318"/>
    <property type="project" value="GO_Central"/>
</dbReference>
<dbReference type="RefSeq" id="XP_030832763.1">
    <property type="nucleotide sequence ID" value="XM_030976903.1"/>
</dbReference>
<comment type="similarity">
    <text evidence="11">Belongs to the amiloride-sensitive sodium channel (TC 1.A.6) family.</text>
</comment>
<dbReference type="Proteomes" id="UP000007110">
    <property type="component" value="Unassembled WGS sequence"/>
</dbReference>
<evidence type="ECO:0000256" key="2">
    <source>
        <dbReference type="ARBA" id="ARBA00022448"/>
    </source>
</evidence>
<protein>
    <submittedName>
        <fullName evidence="14">Uncharacterized protein</fullName>
    </submittedName>
</protein>
<keyword evidence="7 11" id="KW-0406">Ion transport</keyword>
<dbReference type="OMA" id="KYNRNEK"/>
<dbReference type="EnsemblMetazoa" id="XM_030976902">
    <property type="protein sequence ID" value="XP_030832762"/>
    <property type="gene ID" value="LOC100891497"/>
</dbReference>
<dbReference type="EnsemblMetazoa" id="XM_030976903">
    <property type="protein sequence ID" value="XP_030832763"/>
    <property type="gene ID" value="LOC100891497"/>
</dbReference>
<dbReference type="Pfam" id="PF00858">
    <property type="entry name" value="ASC"/>
    <property type="match status" value="1"/>
</dbReference>
<dbReference type="InterPro" id="IPR001873">
    <property type="entry name" value="ENaC"/>
</dbReference>
<dbReference type="GO" id="GO:0015280">
    <property type="term" value="F:ligand-gated sodium channel activity"/>
    <property type="evidence" value="ECO:0000318"/>
    <property type="project" value="GO_Central"/>
</dbReference>
<evidence type="ECO:0000256" key="8">
    <source>
        <dbReference type="ARBA" id="ARBA00023136"/>
    </source>
</evidence>
<name>A0A7M7SUT4_STRPU</name>
<evidence type="ECO:0000256" key="7">
    <source>
        <dbReference type="ARBA" id="ARBA00023065"/>
    </source>
</evidence>
<evidence type="ECO:0000256" key="13">
    <source>
        <dbReference type="SAM" id="Phobius"/>
    </source>
</evidence>
<keyword evidence="15" id="KW-1185">Reference proteome</keyword>
<evidence type="ECO:0000256" key="4">
    <source>
        <dbReference type="ARBA" id="ARBA00022692"/>
    </source>
</evidence>
<proteinExistence type="inferred from homology"/>
<keyword evidence="4 11" id="KW-0812">Transmembrane</keyword>
<evidence type="ECO:0000313" key="14">
    <source>
        <dbReference type="EnsemblMetazoa" id="XP_030832763"/>
    </source>
</evidence>
<reference evidence="14" key="2">
    <citation type="submission" date="2021-01" db="UniProtKB">
        <authorList>
            <consortium name="EnsemblMetazoa"/>
        </authorList>
    </citation>
    <scope>IDENTIFICATION</scope>
</reference>
<evidence type="ECO:0000313" key="15">
    <source>
        <dbReference type="Proteomes" id="UP000007110"/>
    </source>
</evidence>
<dbReference type="PANTHER" id="PTHR11690">
    <property type="entry name" value="AMILORIDE-SENSITIVE SODIUM CHANNEL-RELATED"/>
    <property type="match status" value="1"/>
</dbReference>
<dbReference type="InParanoid" id="A0A7M7SUT4"/>
<keyword evidence="5 13" id="KW-1133">Transmembrane helix</keyword>
<dbReference type="PRINTS" id="PR01078">
    <property type="entry name" value="AMINACHANNEL"/>
</dbReference>
<organism evidence="14 15">
    <name type="scientific">Strongylocentrotus purpuratus</name>
    <name type="common">Purple sea urchin</name>
    <dbReference type="NCBI Taxonomy" id="7668"/>
    <lineage>
        <taxon>Eukaryota</taxon>
        <taxon>Metazoa</taxon>
        <taxon>Echinodermata</taxon>
        <taxon>Eleutherozoa</taxon>
        <taxon>Echinozoa</taxon>
        <taxon>Echinoidea</taxon>
        <taxon>Euechinoidea</taxon>
        <taxon>Echinacea</taxon>
        <taxon>Camarodonta</taxon>
        <taxon>Echinidea</taxon>
        <taxon>Strongylocentrotidae</taxon>
        <taxon>Strongylocentrotus</taxon>
    </lineage>
</organism>
<feature type="transmembrane region" description="Helical" evidence="13">
    <location>
        <begin position="34"/>
        <end position="53"/>
    </location>
</feature>
<feature type="compositionally biased region" description="Low complexity" evidence="12">
    <location>
        <begin position="224"/>
        <end position="255"/>
    </location>
</feature>
<reference evidence="15" key="1">
    <citation type="submission" date="2015-02" db="EMBL/GenBank/DDBJ databases">
        <title>Genome sequencing for Strongylocentrotus purpuratus.</title>
        <authorList>
            <person name="Murali S."/>
            <person name="Liu Y."/>
            <person name="Vee V."/>
            <person name="English A."/>
            <person name="Wang M."/>
            <person name="Skinner E."/>
            <person name="Han Y."/>
            <person name="Muzny D.M."/>
            <person name="Worley K.C."/>
            <person name="Gibbs R.A."/>
        </authorList>
    </citation>
    <scope>NUCLEOTIDE SEQUENCE</scope>
</reference>
<dbReference type="AlphaFoldDB" id="A0A7M7SUT4"/>
<evidence type="ECO:0000256" key="10">
    <source>
        <dbReference type="ARBA" id="ARBA00023303"/>
    </source>
</evidence>
<accession>A0A7M7SUT4</accession>
<evidence type="ECO:0000256" key="3">
    <source>
        <dbReference type="ARBA" id="ARBA00022461"/>
    </source>
</evidence>
<dbReference type="KEGG" id="spu:100891497"/>